<evidence type="ECO:0000313" key="4">
    <source>
        <dbReference type="Proteomes" id="UP000245469"/>
    </source>
</evidence>
<accession>A0A316A770</accession>
<evidence type="ECO:0000313" key="3">
    <source>
        <dbReference type="EMBL" id="PWJ53443.1"/>
    </source>
</evidence>
<protein>
    <submittedName>
        <fullName evidence="3">Pimeloyl-ACP methyl ester carboxylesterase</fullName>
    </submittedName>
</protein>
<dbReference type="Pfam" id="PF00561">
    <property type="entry name" value="Abhydrolase_1"/>
    <property type="match status" value="1"/>
</dbReference>
<dbReference type="InterPro" id="IPR050471">
    <property type="entry name" value="AB_hydrolase"/>
</dbReference>
<feature type="domain" description="AB hydrolase-1" evidence="2">
    <location>
        <begin position="48"/>
        <end position="149"/>
    </location>
</feature>
<dbReference type="EMBL" id="QGDQ01000012">
    <property type="protein sequence ID" value="PWJ53443.1"/>
    <property type="molecule type" value="Genomic_DNA"/>
</dbReference>
<organism evidence="3 4">
    <name type="scientific">Quadrisphaera granulorum</name>
    <dbReference type="NCBI Taxonomy" id="317664"/>
    <lineage>
        <taxon>Bacteria</taxon>
        <taxon>Bacillati</taxon>
        <taxon>Actinomycetota</taxon>
        <taxon>Actinomycetes</taxon>
        <taxon>Kineosporiales</taxon>
        <taxon>Kineosporiaceae</taxon>
        <taxon>Quadrisphaera</taxon>
    </lineage>
</organism>
<dbReference type="SUPFAM" id="SSF53474">
    <property type="entry name" value="alpha/beta-Hydrolases"/>
    <property type="match status" value="1"/>
</dbReference>
<dbReference type="AlphaFoldDB" id="A0A316A770"/>
<dbReference type="Proteomes" id="UP000245469">
    <property type="component" value="Unassembled WGS sequence"/>
</dbReference>
<reference evidence="3 4" key="1">
    <citation type="submission" date="2018-03" db="EMBL/GenBank/DDBJ databases">
        <title>Genomic Encyclopedia of Archaeal and Bacterial Type Strains, Phase II (KMG-II): from individual species to whole genera.</title>
        <authorList>
            <person name="Goeker M."/>
        </authorList>
    </citation>
    <scope>NUCLEOTIDE SEQUENCE [LARGE SCALE GENOMIC DNA]</scope>
    <source>
        <strain evidence="3 4">DSM 44889</strain>
    </source>
</reference>
<gene>
    <name evidence="3" type="ORF">BXY45_11213</name>
</gene>
<evidence type="ECO:0000259" key="2">
    <source>
        <dbReference type="Pfam" id="PF00561"/>
    </source>
</evidence>
<dbReference type="Gene3D" id="3.40.50.1820">
    <property type="entry name" value="alpha/beta hydrolase"/>
    <property type="match status" value="1"/>
</dbReference>
<sequence>MTIAAPDGRSSMTAMAPSSTPATTWTPGTLDVPGARVHYEVTGPDGAPVVVLVGHPAGTDDFRDLGAHLATDHRVVIHDPRGFGASPLDNPDDDADPERLADDVAALLDAVAGPEARADVFGSSGGAVTGLAFAARHPQRLRVLVAHEPPLLGVLPDGAARRADAERVVALLDAHGVWPAMGAFMALCGFEAPDASDHADQPQDPQPPADPTDQHVAAMTRMLRHGLRTICGYELDVDAIHAAEASGARVVLAAGRESGRQLARRGAEGAAARLDREAAMVTGGHVDWVPWMGGDPERFARQLRALLA</sequence>
<dbReference type="PANTHER" id="PTHR43433:SF5">
    <property type="entry name" value="AB HYDROLASE-1 DOMAIN-CONTAINING PROTEIN"/>
    <property type="match status" value="1"/>
</dbReference>
<feature type="region of interest" description="Disordered" evidence="1">
    <location>
        <begin position="1"/>
        <end position="28"/>
    </location>
</feature>
<feature type="region of interest" description="Disordered" evidence="1">
    <location>
        <begin position="194"/>
        <end position="213"/>
    </location>
</feature>
<dbReference type="PANTHER" id="PTHR43433">
    <property type="entry name" value="HYDROLASE, ALPHA/BETA FOLD FAMILY PROTEIN"/>
    <property type="match status" value="1"/>
</dbReference>
<comment type="caution">
    <text evidence="3">The sequence shown here is derived from an EMBL/GenBank/DDBJ whole genome shotgun (WGS) entry which is preliminary data.</text>
</comment>
<dbReference type="InterPro" id="IPR000073">
    <property type="entry name" value="AB_hydrolase_1"/>
</dbReference>
<keyword evidence="4" id="KW-1185">Reference proteome</keyword>
<evidence type="ECO:0000256" key="1">
    <source>
        <dbReference type="SAM" id="MobiDB-lite"/>
    </source>
</evidence>
<dbReference type="InterPro" id="IPR029058">
    <property type="entry name" value="AB_hydrolase_fold"/>
</dbReference>
<dbReference type="PRINTS" id="PR00111">
    <property type="entry name" value="ABHYDROLASE"/>
</dbReference>
<dbReference type="GO" id="GO:0004806">
    <property type="term" value="F:triacylglycerol lipase activity"/>
    <property type="evidence" value="ECO:0007669"/>
    <property type="project" value="TreeGrafter"/>
</dbReference>
<name>A0A316A770_9ACTN</name>
<dbReference type="GO" id="GO:0046503">
    <property type="term" value="P:glycerolipid catabolic process"/>
    <property type="evidence" value="ECO:0007669"/>
    <property type="project" value="TreeGrafter"/>
</dbReference>
<proteinExistence type="predicted"/>
<feature type="compositionally biased region" description="Low complexity" evidence="1">
    <location>
        <begin position="10"/>
        <end position="24"/>
    </location>
</feature>